<dbReference type="RefSeq" id="XP_018071693.1">
    <property type="nucleotide sequence ID" value="XM_018208078.1"/>
</dbReference>
<evidence type="ECO:0000256" key="2">
    <source>
        <dbReference type="SAM" id="Phobius"/>
    </source>
</evidence>
<evidence type="ECO:0000256" key="3">
    <source>
        <dbReference type="SAM" id="SignalP"/>
    </source>
</evidence>
<feature type="compositionally biased region" description="Polar residues" evidence="1">
    <location>
        <begin position="256"/>
        <end position="277"/>
    </location>
</feature>
<accession>A0A194XAY8</accession>
<dbReference type="STRING" id="149040.A0A194XAY8"/>
<keyword evidence="2" id="KW-0472">Membrane</keyword>
<keyword evidence="2" id="KW-1133">Transmembrane helix</keyword>
<keyword evidence="3" id="KW-0732">Signal</keyword>
<feature type="chain" id="PRO_5008268081" evidence="3">
    <location>
        <begin position="23"/>
        <end position="301"/>
    </location>
</feature>
<evidence type="ECO:0000313" key="4">
    <source>
        <dbReference type="EMBL" id="KUJ17338.1"/>
    </source>
</evidence>
<feature type="signal peptide" evidence="3">
    <location>
        <begin position="1"/>
        <end position="22"/>
    </location>
</feature>
<dbReference type="AlphaFoldDB" id="A0A194XAY8"/>
<evidence type="ECO:0000313" key="5">
    <source>
        <dbReference type="Proteomes" id="UP000070700"/>
    </source>
</evidence>
<sequence length="301" mass="31105">MISSGSFRIVFAFLILLPLVSASTCYWPDGSDADSAYVACNSTASTSACCSANDACTTFGWCLGASGMTYRGGCTDQNWNSPACMTSYCQGVKDDYQFLMNCNSGNYVAGETLLWCCSTNSAGSCCSNNFSLPFSVENGLTGRAFMSDLEQSAVTVTKTASAATGTGSPTSSVASQSASQSSSQNATLSAKSSSSGVSTGAIAGASVGCAIGGALLGAAIASLLLRRRRSSSPTELPAENNGAYPYDAPKNPYPGTPSSATFTPDQNNYTPVTQQYHPQPVVPMQEAPTHAPNYELDGQHH</sequence>
<dbReference type="OrthoDB" id="5215637at2759"/>
<organism evidence="4 5">
    <name type="scientific">Mollisia scopiformis</name>
    <name type="common">Conifer needle endophyte fungus</name>
    <name type="synonym">Phialocephala scopiformis</name>
    <dbReference type="NCBI Taxonomy" id="149040"/>
    <lineage>
        <taxon>Eukaryota</taxon>
        <taxon>Fungi</taxon>
        <taxon>Dikarya</taxon>
        <taxon>Ascomycota</taxon>
        <taxon>Pezizomycotina</taxon>
        <taxon>Leotiomycetes</taxon>
        <taxon>Helotiales</taxon>
        <taxon>Mollisiaceae</taxon>
        <taxon>Mollisia</taxon>
    </lineage>
</organism>
<dbReference type="InParanoid" id="A0A194XAY8"/>
<evidence type="ECO:0000256" key="1">
    <source>
        <dbReference type="SAM" id="MobiDB-lite"/>
    </source>
</evidence>
<name>A0A194XAY8_MOLSC</name>
<gene>
    <name evidence="4" type="ORF">LY89DRAFT_51358</name>
</gene>
<protein>
    <submittedName>
        <fullName evidence="4">Uncharacterized protein</fullName>
    </submittedName>
</protein>
<keyword evidence="2" id="KW-0812">Transmembrane</keyword>
<feature type="region of interest" description="Disordered" evidence="1">
    <location>
        <begin position="160"/>
        <end position="179"/>
    </location>
</feature>
<dbReference type="EMBL" id="KQ947414">
    <property type="protein sequence ID" value="KUJ17338.1"/>
    <property type="molecule type" value="Genomic_DNA"/>
</dbReference>
<dbReference type="GeneID" id="28817804"/>
<feature type="region of interest" description="Disordered" evidence="1">
    <location>
        <begin position="231"/>
        <end position="301"/>
    </location>
</feature>
<dbReference type="KEGG" id="psco:LY89DRAFT_51358"/>
<proteinExistence type="predicted"/>
<feature type="transmembrane region" description="Helical" evidence="2">
    <location>
        <begin position="201"/>
        <end position="225"/>
    </location>
</feature>
<keyword evidence="5" id="KW-1185">Reference proteome</keyword>
<dbReference type="Proteomes" id="UP000070700">
    <property type="component" value="Unassembled WGS sequence"/>
</dbReference>
<reference evidence="4 5" key="1">
    <citation type="submission" date="2015-10" db="EMBL/GenBank/DDBJ databases">
        <title>Full genome of DAOMC 229536 Phialocephala scopiformis, a fungal endophyte of spruce producing the potent anti-insectan compound rugulosin.</title>
        <authorList>
            <consortium name="DOE Joint Genome Institute"/>
            <person name="Walker A.K."/>
            <person name="Frasz S.L."/>
            <person name="Seifert K.A."/>
            <person name="Miller J.D."/>
            <person name="Mondo S.J."/>
            <person name="Labutti K."/>
            <person name="Lipzen A."/>
            <person name="Dockter R."/>
            <person name="Kennedy M."/>
            <person name="Grigoriev I.V."/>
            <person name="Spatafora J.W."/>
        </authorList>
    </citation>
    <scope>NUCLEOTIDE SEQUENCE [LARGE SCALE GENOMIC DNA]</scope>
    <source>
        <strain evidence="4 5">CBS 120377</strain>
    </source>
</reference>